<dbReference type="Gene3D" id="3.30.479.30">
    <property type="entry name" value="Band 7 domain"/>
    <property type="match status" value="1"/>
</dbReference>
<name>A0A0R1F6E7_9LACO</name>
<evidence type="ECO:0000313" key="3">
    <source>
        <dbReference type="EMBL" id="KRK17359.1"/>
    </source>
</evidence>
<dbReference type="InterPro" id="IPR050710">
    <property type="entry name" value="Band7/mec-2_domain"/>
</dbReference>
<dbReference type="SMART" id="SM00244">
    <property type="entry name" value="PHB"/>
    <property type="match status" value="1"/>
</dbReference>
<dbReference type="CDD" id="cd08829">
    <property type="entry name" value="SPFH_paraslipin"/>
    <property type="match status" value="1"/>
</dbReference>
<reference evidence="3 4" key="1">
    <citation type="journal article" date="2015" name="Genome Announc.">
        <title>Expanding the biotechnology potential of lactobacilli through comparative genomics of 213 strains and associated genera.</title>
        <authorList>
            <person name="Sun Z."/>
            <person name="Harris H.M."/>
            <person name="McCann A."/>
            <person name="Guo C."/>
            <person name="Argimon S."/>
            <person name="Zhang W."/>
            <person name="Yang X."/>
            <person name="Jeffery I.B."/>
            <person name="Cooney J.C."/>
            <person name="Kagawa T.F."/>
            <person name="Liu W."/>
            <person name="Song Y."/>
            <person name="Salvetti E."/>
            <person name="Wrobel A."/>
            <person name="Rasinkangas P."/>
            <person name="Parkhill J."/>
            <person name="Rea M.C."/>
            <person name="O'Sullivan O."/>
            <person name="Ritari J."/>
            <person name="Douillard F.P."/>
            <person name="Paul Ross R."/>
            <person name="Yang R."/>
            <person name="Briner A.E."/>
            <person name="Felis G.E."/>
            <person name="de Vos W.M."/>
            <person name="Barrangou R."/>
            <person name="Klaenhammer T.R."/>
            <person name="Caufield P.W."/>
            <person name="Cui Y."/>
            <person name="Zhang H."/>
            <person name="O'Toole P.W."/>
        </authorList>
    </citation>
    <scope>NUCLEOTIDE SEQUENCE [LARGE SCALE GENOMIC DNA]</scope>
    <source>
        <strain evidence="3 4">DSM 20001</strain>
    </source>
</reference>
<dbReference type="Pfam" id="PF01145">
    <property type="entry name" value="Band_7"/>
    <property type="match status" value="1"/>
</dbReference>
<dbReference type="PATRIC" id="fig|913848.6.peg.999"/>
<dbReference type="eggNOG" id="COG0330">
    <property type="taxonomic scope" value="Bacteria"/>
</dbReference>
<keyword evidence="1" id="KW-0812">Transmembrane</keyword>
<evidence type="ECO:0000259" key="2">
    <source>
        <dbReference type="SMART" id="SM00244"/>
    </source>
</evidence>
<organism evidence="3 4">
    <name type="scientific">Loigolactobacillus coryniformis subsp. coryniformis KCTC 3167 = DSM 20001</name>
    <dbReference type="NCBI Taxonomy" id="913848"/>
    <lineage>
        <taxon>Bacteria</taxon>
        <taxon>Bacillati</taxon>
        <taxon>Bacillota</taxon>
        <taxon>Bacilli</taxon>
        <taxon>Lactobacillales</taxon>
        <taxon>Lactobacillaceae</taxon>
        <taxon>Loigolactobacillus</taxon>
    </lineage>
</organism>
<keyword evidence="1" id="KW-1133">Transmembrane helix</keyword>
<dbReference type="AlphaFoldDB" id="A0A0R1F6E7"/>
<feature type="transmembrane region" description="Helical" evidence="1">
    <location>
        <begin position="6"/>
        <end position="25"/>
    </location>
</feature>
<dbReference type="SUPFAM" id="SSF117892">
    <property type="entry name" value="Band 7/SPFH domain"/>
    <property type="match status" value="1"/>
</dbReference>
<dbReference type="PRINTS" id="PR00721">
    <property type="entry name" value="STOMATIN"/>
</dbReference>
<proteinExistence type="predicted"/>
<evidence type="ECO:0000256" key="1">
    <source>
        <dbReference type="SAM" id="Phobius"/>
    </source>
</evidence>
<dbReference type="PANTHER" id="PTHR43327">
    <property type="entry name" value="STOMATIN-LIKE PROTEIN 2, MITOCHONDRIAL"/>
    <property type="match status" value="1"/>
</dbReference>
<dbReference type="InterPro" id="IPR001107">
    <property type="entry name" value="Band_7"/>
</dbReference>
<comment type="caution">
    <text evidence="3">The sequence shown here is derived from an EMBL/GenBank/DDBJ whole genome shotgun (WGS) entry which is preliminary data.</text>
</comment>
<dbReference type="GO" id="GO:0016020">
    <property type="term" value="C:membrane"/>
    <property type="evidence" value="ECO:0007669"/>
    <property type="project" value="InterPro"/>
</dbReference>
<dbReference type="Proteomes" id="UP000051181">
    <property type="component" value="Unassembled WGS sequence"/>
</dbReference>
<keyword evidence="1" id="KW-0472">Membrane</keyword>
<accession>A0A0R1F6E7</accession>
<feature type="domain" description="Band 7" evidence="2">
    <location>
        <begin position="25"/>
        <end position="182"/>
    </location>
</feature>
<gene>
    <name evidence="3" type="ORF">FD22_GL000967</name>
</gene>
<protein>
    <recommendedName>
        <fullName evidence="2">Band 7 domain-containing protein</fullName>
    </recommendedName>
</protein>
<evidence type="ECO:0000313" key="4">
    <source>
        <dbReference type="Proteomes" id="UP000051181"/>
    </source>
</evidence>
<dbReference type="EMBL" id="AZCN01000024">
    <property type="protein sequence ID" value="KRK17359.1"/>
    <property type="molecule type" value="Genomic_DNA"/>
</dbReference>
<sequence>MEEFIMGTLILLGIIIILVVALLLLTVKIVNQPNKGVVVTLGRFDGILEPGIHVIKPFISHIITVGTAQTPVDLNQQVVITKDNAEISVKISLKYHVTNIEDFVFKNEDSVRSMVQDTRAALRGIIGNKELNEVLNGTQEINKELFKEISSVTAGYGLNVDRINIDSVNPSADIQASMNKLLQATRERDAAIASAEGKARSITLENQANNQALLETNEANNQVLVNTATAKATALRTTTDAQVYQTQQLNVVLADAGQNYFVQQNIDAFRDLAKSPANTVVLPNATADSLGQLPVIGDLLTVDKAKNKAAATK</sequence>
<dbReference type="InterPro" id="IPR001972">
    <property type="entry name" value="Stomatin_HflK_fam"/>
</dbReference>
<dbReference type="PANTHER" id="PTHR43327:SF10">
    <property type="entry name" value="STOMATIN-LIKE PROTEIN 2, MITOCHONDRIAL"/>
    <property type="match status" value="1"/>
</dbReference>
<dbReference type="InterPro" id="IPR036013">
    <property type="entry name" value="Band_7/SPFH_dom_sf"/>
</dbReference>